<proteinExistence type="predicted"/>
<dbReference type="Proteomes" id="UP000275652">
    <property type="component" value="Unassembled WGS sequence"/>
</dbReference>
<evidence type="ECO:0000313" key="2">
    <source>
        <dbReference type="EMBL" id="RLO04273.1"/>
    </source>
</evidence>
<feature type="signal peptide" evidence="1">
    <location>
        <begin position="1"/>
        <end position="20"/>
    </location>
</feature>
<evidence type="ECO:0000256" key="1">
    <source>
        <dbReference type="SAM" id="SignalP"/>
    </source>
</evidence>
<evidence type="ECO:0000313" key="3">
    <source>
        <dbReference type="Proteomes" id="UP000275652"/>
    </source>
</evidence>
<sequence length="66" mass="7643">MGSWIWEVALSYALYVVVHEQNIKWCDLAVAHVERTLIQYSQSPAAGPDALMLDLYQELKMEEQPY</sequence>
<organism evidence="2 3">
    <name type="scientific">Aphanomyces astaci</name>
    <name type="common">Crayfish plague agent</name>
    <dbReference type="NCBI Taxonomy" id="112090"/>
    <lineage>
        <taxon>Eukaryota</taxon>
        <taxon>Sar</taxon>
        <taxon>Stramenopiles</taxon>
        <taxon>Oomycota</taxon>
        <taxon>Saprolegniomycetes</taxon>
        <taxon>Saprolegniales</taxon>
        <taxon>Verrucalvaceae</taxon>
        <taxon>Aphanomyces</taxon>
    </lineage>
</organism>
<feature type="non-terminal residue" evidence="2">
    <location>
        <position position="66"/>
    </location>
</feature>
<dbReference type="EMBL" id="QUTI01029165">
    <property type="protein sequence ID" value="RLO04273.1"/>
    <property type="molecule type" value="Genomic_DNA"/>
</dbReference>
<reference evidence="2 3" key="1">
    <citation type="journal article" date="2018" name="J. Invertebr. Pathol.">
        <title>New genotyping method for the causative agent of crayfish plague (Aphanomyces astaci) based on whole genome data.</title>
        <authorList>
            <person name="Minardi D."/>
            <person name="Studholme D.J."/>
            <person name="van der Giezen M."/>
            <person name="Pretto T."/>
            <person name="Oidtmann B."/>
        </authorList>
    </citation>
    <scope>NUCLEOTIDE SEQUENCE [LARGE SCALE GENOMIC DNA]</scope>
    <source>
        <strain evidence="2 3">KB13</strain>
    </source>
</reference>
<gene>
    <name evidence="2" type="ORF">DYB28_014141</name>
</gene>
<comment type="caution">
    <text evidence="2">The sequence shown here is derived from an EMBL/GenBank/DDBJ whole genome shotgun (WGS) entry which is preliminary data.</text>
</comment>
<protein>
    <submittedName>
        <fullName evidence="2">Uncharacterized protein</fullName>
    </submittedName>
</protein>
<dbReference type="AlphaFoldDB" id="A0A9X8DV91"/>
<name>A0A9X8DV91_APHAT</name>
<keyword evidence="1" id="KW-0732">Signal</keyword>
<feature type="chain" id="PRO_5040998253" evidence="1">
    <location>
        <begin position="21"/>
        <end position="66"/>
    </location>
</feature>
<accession>A0A9X8DV91</accession>